<evidence type="ECO:0000313" key="1">
    <source>
        <dbReference type="EMBL" id="KKN03821.1"/>
    </source>
</evidence>
<gene>
    <name evidence="1" type="ORF">LCGC14_1103940</name>
</gene>
<accession>A0A0F9PRY2</accession>
<dbReference type="SUPFAM" id="SSF103084">
    <property type="entry name" value="Holliday junction resolvase RusA"/>
    <property type="match status" value="1"/>
</dbReference>
<organism evidence="1">
    <name type="scientific">marine sediment metagenome</name>
    <dbReference type="NCBI Taxonomy" id="412755"/>
    <lineage>
        <taxon>unclassified sequences</taxon>
        <taxon>metagenomes</taxon>
        <taxon>ecological metagenomes</taxon>
    </lineage>
</organism>
<comment type="caution">
    <text evidence="1">The sequence shown here is derived from an EMBL/GenBank/DDBJ whole genome shotgun (WGS) entry which is preliminary data.</text>
</comment>
<dbReference type="Pfam" id="PF05866">
    <property type="entry name" value="RusA"/>
    <property type="match status" value="1"/>
</dbReference>
<sequence>MPRSFSTFVRGIPAPQGSKRAFITGDRAVVVDANPKTLKDWRAAVAFRLQSEWHGPPLDGALHVELNFALLRPKSVSEKRRPSPTVKPDLDKLERAVLDALTGIVIVDDALVVELHSTKEYSDEAGVSIFVRPLR</sequence>
<dbReference type="GO" id="GO:0006281">
    <property type="term" value="P:DNA repair"/>
    <property type="evidence" value="ECO:0007669"/>
    <property type="project" value="InterPro"/>
</dbReference>
<dbReference type="GO" id="GO:0006310">
    <property type="term" value="P:DNA recombination"/>
    <property type="evidence" value="ECO:0007669"/>
    <property type="project" value="InterPro"/>
</dbReference>
<dbReference type="AlphaFoldDB" id="A0A0F9PRY2"/>
<dbReference type="EMBL" id="LAZR01004993">
    <property type="protein sequence ID" value="KKN03821.1"/>
    <property type="molecule type" value="Genomic_DNA"/>
</dbReference>
<dbReference type="Gene3D" id="3.30.1330.70">
    <property type="entry name" value="Holliday junction resolvase RusA"/>
    <property type="match status" value="1"/>
</dbReference>
<dbReference type="InterPro" id="IPR008822">
    <property type="entry name" value="Endonuclease_RusA-like"/>
</dbReference>
<reference evidence="1" key="1">
    <citation type="journal article" date="2015" name="Nature">
        <title>Complex archaea that bridge the gap between prokaryotes and eukaryotes.</title>
        <authorList>
            <person name="Spang A."/>
            <person name="Saw J.H."/>
            <person name="Jorgensen S.L."/>
            <person name="Zaremba-Niedzwiedzka K."/>
            <person name="Martijn J."/>
            <person name="Lind A.E."/>
            <person name="van Eijk R."/>
            <person name="Schleper C."/>
            <person name="Guy L."/>
            <person name="Ettema T.J."/>
        </authorList>
    </citation>
    <scope>NUCLEOTIDE SEQUENCE</scope>
</reference>
<dbReference type="GO" id="GO:0000287">
    <property type="term" value="F:magnesium ion binding"/>
    <property type="evidence" value="ECO:0007669"/>
    <property type="project" value="InterPro"/>
</dbReference>
<dbReference type="InterPro" id="IPR036614">
    <property type="entry name" value="RusA-like_sf"/>
</dbReference>
<proteinExistence type="predicted"/>
<name>A0A0F9PRY2_9ZZZZ</name>
<protein>
    <submittedName>
        <fullName evidence="1">Uncharacterized protein</fullName>
    </submittedName>
</protein>